<comment type="caution">
    <text evidence="2">The sequence shown here is derived from an EMBL/GenBank/DDBJ whole genome shotgun (WGS) entry which is preliminary data.</text>
</comment>
<dbReference type="GO" id="GO:0006352">
    <property type="term" value="P:DNA-templated transcription initiation"/>
    <property type="evidence" value="ECO:0007669"/>
    <property type="project" value="InterPro"/>
</dbReference>
<dbReference type="SUPFAM" id="SSF88659">
    <property type="entry name" value="Sigma3 and sigma4 domains of RNA polymerase sigma factors"/>
    <property type="match status" value="1"/>
</dbReference>
<accession>V4PSB5</accession>
<organism evidence="2 3">
    <name type="scientific">Asticcacaulis benevestitus DSM 16100 = ATCC BAA-896</name>
    <dbReference type="NCBI Taxonomy" id="1121022"/>
    <lineage>
        <taxon>Bacteria</taxon>
        <taxon>Pseudomonadati</taxon>
        <taxon>Pseudomonadota</taxon>
        <taxon>Alphaproteobacteria</taxon>
        <taxon>Caulobacterales</taxon>
        <taxon>Caulobacteraceae</taxon>
        <taxon>Asticcacaulis</taxon>
    </lineage>
</organism>
<gene>
    <name evidence="2" type="ORF">ABENE_12765</name>
</gene>
<sequence length="193" mass="22160">MEGTRPHWFTEALMGRQLCWFHDYVSPHQAEYLSLARRLSDSTRTARRIVSEAEVELISCDHWQYIIDPRRYMLRLIFDIAVHKFRQLQPSINAYIAPTPVDAPVRSERRADKGIVLNALDRVPSLYRRVFLMRRVKGLTTNEIAKHLKLSPAKAMQRLVTATVMFCNAVDQETCVPARACALTDGYLLGDDG</sequence>
<dbReference type="InterPro" id="IPR013249">
    <property type="entry name" value="RNA_pol_sigma70_r4_t2"/>
</dbReference>
<feature type="domain" description="RNA polymerase sigma factor 70 region 4 type 2" evidence="1">
    <location>
        <begin position="115"/>
        <end position="159"/>
    </location>
</feature>
<dbReference type="EMBL" id="AWGB01000025">
    <property type="protein sequence ID" value="ESQ90244.1"/>
    <property type="molecule type" value="Genomic_DNA"/>
</dbReference>
<dbReference type="PATRIC" id="fig|1121022.4.peg.2592"/>
<reference evidence="2 3" key="1">
    <citation type="journal article" date="2014" name="Nature">
        <title>Sequential evolution of bacterial morphology by co-option of a developmental regulator.</title>
        <authorList>
            <person name="Jiang C."/>
            <person name="Brown P.J."/>
            <person name="Ducret A."/>
            <person name="Brun Y.V."/>
        </authorList>
    </citation>
    <scope>NUCLEOTIDE SEQUENCE [LARGE SCALE GENOMIC DNA]</scope>
    <source>
        <strain evidence="2 3">DSM 16100</strain>
    </source>
</reference>
<dbReference type="AlphaFoldDB" id="V4PSB5"/>
<dbReference type="Pfam" id="PF08281">
    <property type="entry name" value="Sigma70_r4_2"/>
    <property type="match status" value="1"/>
</dbReference>
<keyword evidence="3" id="KW-1185">Reference proteome</keyword>
<evidence type="ECO:0000313" key="2">
    <source>
        <dbReference type="EMBL" id="ESQ90244.1"/>
    </source>
</evidence>
<dbReference type="eggNOG" id="COG1595">
    <property type="taxonomic scope" value="Bacteria"/>
</dbReference>
<evidence type="ECO:0000259" key="1">
    <source>
        <dbReference type="Pfam" id="PF08281"/>
    </source>
</evidence>
<dbReference type="GO" id="GO:0003677">
    <property type="term" value="F:DNA binding"/>
    <property type="evidence" value="ECO:0007669"/>
    <property type="project" value="InterPro"/>
</dbReference>
<name>V4PSB5_9CAUL</name>
<protein>
    <recommendedName>
        <fullName evidence="1">RNA polymerase sigma factor 70 region 4 type 2 domain-containing protein</fullName>
    </recommendedName>
</protein>
<dbReference type="Gene3D" id="1.10.10.10">
    <property type="entry name" value="Winged helix-like DNA-binding domain superfamily/Winged helix DNA-binding domain"/>
    <property type="match status" value="1"/>
</dbReference>
<dbReference type="STRING" id="1121022.GCA_000376105_03203"/>
<dbReference type="InterPro" id="IPR013324">
    <property type="entry name" value="RNA_pol_sigma_r3/r4-like"/>
</dbReference>
<dbReference type="Proteomes" id="UP000017837">
    <property type="component" value="Unassembled WGS sequence"/>
</dbReference>
<dbReference type="GO" id="GO:0016987">
    <property type="term" value="F:sigma factor activity"/>
    <property type="evidence" value="ECO:0007669"/>
    <property type="project" value="InterPro"/>
</dbReference>
<proteinExistence type="predicted"/>
<evidence type="ECO:0000313" key="3">
    <source>
        <dbReference type="Proteomes" id="UP000017837"/>
    </source>
</evidence>
<dbReference type="InterPro" id="IPR036388">
    <property type="entry name" value="WH-like_DNA-bd_sf"/>
</dbReference>